<reference evidence="2" key="1">
    <citation type="journal article" date="2014" name="BMC Genomics">
        <title>Genome sequencing of two Neorhizobium galegae strains reveals a noeT gene responsible for the unusual acetylation of the nodulation factors.</title>
        <authorList>
            <person name="Osterman J."/>
            <person name="Marsh J."/>
            <person name="Laine P.K."/>
            <person name="Zeng Z."/>
            <person name="Alatalo E."/>
            <person name="Sullivan J.T."/>
            <person name="Young J.P."/>
            <person name="Thomas-Oates J."/>
            <person name="Paulin L."/>
            <person name="Lindstrom K."/>
        </authorList>
    </citation>
    <scope>NUCLEOTIDE SEQUENCE [LARGE SCALE GENOMIC DNA]</scope>
    <source>
        <strain evidence="2">HAMBI 1141</strain>
    </source>
</reference>
<evidence type="ECO:0000313" key="2">
    <source>
        <dbReference type="Proteomes" id="UP000028186"/>
    </source>
</evidence>
<evidence type="ECO:0000313" key="1">
    <source>
        <dbReference type="EMBL" id="CDN53516.1"/>
    </source>
</evidence>
<sequence>MSEARPLDAYIGNVTVICETIPNLTRLLGGAHGKGSVFCG</sequence>
<name>A0A068T639_NEOGA</name>
<dbReference type="AlphaFoldDB" id="A0A068T639"/>
<accession>A0A068T639</accession>
<proteinExistence type="predicted"/>
<dbReference type="KEGG" id="ngl:RG1141_CH11580"/>
<protein>
    <submittedName>
        <fullName evidence="1">Uncharacterized protein</fullName>
    </submittedName>
</protein>
<gene>
    <name evidence="1" type="ORF">RG1141_CH11580</name>
</gene>
<dbReference type="Proteomes" id="UP000028186">
    <property type="component" value="Chromosome I"/>
</dbReference>
<dbReference type="EMBL" id="HG938355">
    <property type="protein sequence ID" value="CDN53516.1"/>
    <property type="molecule type" value="Genomic_DNA"/>
</dbReference>
<organism evidence="1 2">
    <name type="scientific">Neorhizobium galegae bv. officinalis bv. officinalis str. HAMBI 1141</name>
    <dbReference type="NCBI Taxonomy" id="1028801"/>
    <lineage>
        <taxon>Bacteria</taxon>
        <taxon>Pseudomonadati</taxon>
        <taxon>Pseudomonadota</taxon>
        <taxon>Alphaproteobacteria</taxon>
        <taxon>Hyphomicrobiales</taxon>
        <taxon>Rhizobiaceae</taxon>
        <taxon>Rhizobium/Agrobacterium group</taxon>
        <taxon>Neorhizobium</taxon>
    </lineage>
</organism>
<dbReference type="HOGENOM" id="CLU_3293058_0_0_5"/>